<dbReference type="InterPro" id="IPR050343">
    <property type="entry name" value="RsuA_PseudoU_synthase"/>
</dbReference>
<dbReference type="InterPro" id="IPR042092">
    <property type="entry name" value="PsdUridine_s_RsuA/RluB/E/F_cat"/>
</dbReference>
<dbReference type="Proteomes" id="UP000295565">
    <property type="component" value="Unassembled WGS sequence"/>
</dbReference>
<feature type="region of interest" description="Disordered" evidence="4">
    <location>
        <begin position="1"/>
        <end position="27"/>
    </location>
</feature>
<name>A0A4R1J7L1_9GAMM</name>
<comment type="caution">
    <text evidence="6">The sequence shown here is derived from an EMBL/GenBank/DDBJ whole genome shotgun (WGS) entry which is preliminary data.</text>
</comment>
<keyword evidence="2 3" id="KW-0413">Isomerase</keyword>
<evidence type="ECO:0000256" key="2">
    <source>
        <dbReference type="ARBA" id="ARBA00023235"/>
    </source>
</evidence>
<dbReference type="InterPro" id="IPR006145">
    <property type="entry name" value="PsdUridine_synth_RsuA/RluA"/>
</dbReference>
<dbReference type="Gene3D" id="3.30.70.580">
    <property type="entry name" value="Pseudouridine synthase I, catalytic domain, N-terminal subdomain"/>
    <property type="match status" value="1"/>
</dbReference>
<dbReference type="GO" id="GO:0003723">
    <property type="term" value="F:RNA binding"/>
    <property type="evidence" value="ECO:0007669"/>
    <property type="project" value="InterPro"/>
</dbReference>
<dbReference type="RefSeq" id="WP_131914199.1">
    <property type="nucleotide sequence ID" value="NZ_OU594967.1"/>
</dbReference>
<dbReference type="NCBIfam" id="TIGR00093">
    <property type="entry name" value="pseudouridine synthase"/>
    <property type="match status" value="1"/>
</dbReference>
<dbReference type="EC" id="5.4.99.-" evidence="3"/>
<dbReference type="SUPFAM" id="SSF55120">
    <property type="entry name" value="Pseudouridine synthase"/>
    <property type="match status" value="1"/>
</dbReference>
<evidence type="ECO:0000256" key="3">
    <source>
        <dbReference type="RuleBase" id="RU003887"/>
    </source>
</evidence>
<dbReference type="PANTHER" id="PTHR47683:SF2">
    <property type="entry name" value="RNA-BINDING S4 DOMAIN-CONTAINING PROTEIN"/>
    <property type="match status" value="1"/>
</dbReference>
<dbReference type="InterPro" id="IPR000748">
    <property type="entry name" value="PsdUridine_synth_RsuA/RluB/E/F"/>
</dbReference>
<feature type="compositionally biased region" description="Polar residues" evidence="4">
    <location>
        <begin position="1"/>
        <end position="15"/>
    </location>
</feature>
<reference evidence="6 7" key="1">
    <citation type="submission" date="2019-03" db="EMBL/GenBank/DDBJ databases">
        <title>Genomic Encyclopedia of Type Strains, Phase IV (KMG-IV): sequencing the most valuable type-strain genomes for metagenomic binning, comparative biology and taxonomic classification.</title>
        <authorList>
            <person name="Goeker M."/>
        </authorList>
    </citation>
    <scope>NUCLEOTIDE SEQUENCE [LARGE SCALE GENOMIC DNA]</scope>
    <source>
        <strain evidence="6 7">DSM 18577</strain>
    </source>
</reference>
<dbReference type="GO" id="GO:0140098">
    <property type="term" value="F:catalytic activity, acting on RNA"/>
    <property type="evidence" value="ECO:0007669"/>
    <property type="project" value="UniProtKB-ARBA"/>
</dbReference>
<organism evidence="6 7">
    <name type="scientific">Celerinatantimonas diazotrophica</name>
    <dbReference type="NCBI Taxonomy" id="412034"/>
    <lineage>
        <taxon>Bacteria</taxon>
        <taxon>Pseudomonadati</taxon>
        <taxon>Pseudomonadota</taxon>
        <taxon>Gammaproteobacteria</taxon>
        <taxon>Celerinatantimonadaceae</taxon>
        <taxon>Celerinatantimonas</taxon>
    </lineage>
</organism>
<feature type="domain" description="Pseudouridine synthase RsuA/RluA-like" evidence="5">
    <location>
        <begin position="31"/>
        <end position="175"/>
    </location>
</feature>
<dbReference type="OrthoDB" id="9807213at2"/>
<dbReference type="AlphaFoldDB" id="A0A4R1J7L1"/>
<dbReference type="Gene3D" id="3.30.70.1560">
    <property type="entry name" value="Alpha-L RNA-binding motif"/>
    <property type="match status" value="1"/>
</dbReference>
<evidence type="ECO:0000313" key="6">
    <source>
        <dbReference type="EMBL" id="TCK46511.1"/>
    </source>
</evidence>
<dbReference type="PANTHER" id="PTHR47683">
    <property type="entry name" value="PSEUDOURIDINE SYNTHASE FAMILY PROTEIN-RELATED"/>
    <property type="match status" value="1"/>
</dbReference>
<accession>A0A4R1J7L1</accession>
<keyword evidence="7" id="KW-1185">Reference proteome</keyword>
<protein>
    <recommendedName>
        <fullName evidence="3">Pseudouridine synthase</fullName>
        <ecNumber evidence="3">5.4.99.-</ecNumber>
    </recommendedName>
</protein>
<evidence type="ECO:0000256" key="4">
    <source>
        <dbReference type="SAM" id="MobiDB-lite"/>
    </source>
</evidence>
<sequence length="230" mass="25948">MKKTNLSHNKMQNAPKSRRTTSSVSPSVTRVVMLNKPYMVLCQFSDSDNRKTLADYIHIPDIYAAGRLDRDSEGLLILTNNGQLIHQLANPKQKMAKTYWVQVEGEPDEQALKQLRDGIELKDGKTRPAKARIISEPQIWARNPPIRYRANIATTWIELVIKEGKNRQVRRMTAATGHPTLRLIRAAIGPWNIGQLAPGQSTDISNDAAIAKLIKQPSQAPRKHRKRPPL</sequence>
<dbReference type="InterPro" id="IPR018496">
    <property type="entry name" value="PsdUridine_synth_RsuA/RluB_CS"/>
</dbReference>
<dbReference type="InterPro" id="IPR020103">
    <property type="entry name" value="PsdUridine_synth_cat_dom_sf"/>
</dbReference>
<proteinExistence type="inferred from homology"/>
<dbReference type="GO" id="GO:0009982">
    <property type="term" value="F:pseudouridine synthase activity"/>
    <property type="evidence" value="ECO:0007669"/>
    <property type="project" value="InterPro"/>
</dbReference>
<evidence type="ECO:0000256" key="1">
    <source>
        <dbReference type="ARBA" id="ARBA00008348"/>
    </source>
</evidence>
<dbReference type="Pfam" id="PF00849">
    <property type="entry name" value="PseudoU_synth_2"/>
    <property type="match status" value="1"/>
</dbReference>
<dbReference type="InterPro" id="IPR020094">
    <property type="entry name" value="TruA/RsuA/RluB/E/F_N"/>
</dbReference>
<dbReference type="EMBL" id="SMGD01000018">
    <property type="protein sequence ID" value="TCK46511.1"/>
    <property type="molecule type" value="Genomic_DNA"/>
</dbReference>
<dbReference type="PROSITE" id="PS01149">
    <property type="entry name" value="PSI_RSU"/>
    <property type="match status" value="1"/>
</dbReference>
<evidence type="ECO:0000259" key="5">
    <source>
        <dbReference type="Pfam" id="PF00849"/>
    </source>
</evidence>
<evidence type="ECO:0000313" key="7">
    <source>
        <dbReference type="Proteomes" id="UP000295565"/>
    </source>
</evidence>
<dbReference type="GO" id="GO:0006364">
    <property type="term" value="P:rRNA processing"/>
    <property type="evidence" value="ECO:0007669"/>
    <property type="project" value="UniProtKB-ARBA"/>
</dbReference>
<gene>
    <name evidence="6" type="ORF">EV690_3460</name>
</gene>
<dbReference type="GO" id="GO:0001522">
    <property type="term" value="P:pseudouridine synthesis"/>
    <property type="evidence" value="ECO:0007669"/>
    <property type="project" value="InterPro"/>
</dbReference>
<comment type="similarity">
    <text evidence="1 3">Belongs to the pseudouridine synthase RsuA family.</text>
</comment>